<comment type="subcellular location">
    <subcellularLocation>
        <location evidence="11">Endomembrane system</location>
        <topology evidence="11">Single-pass type I membrane protein</topology>
    </subcellularLocation>
    <subcellularLocation>
        <location evidence="1">Golgi apparatus membrane</location>
        <topology evidence="1">Single-pass membrane protein</topology>
    </subcellularLocation>
</comment>
<evidence type="ECO:0000256" key="1">
    <source>
        <dbReference type="ARBA" id="ARBA00004194"/>
    </source>
</evidence>
<keyword evidence="16" id="KW-1185">Reference proteome</keyword>
<evidence type="ECO:0000256" key="11">
    <source>
        <dbReference type="ARBA" id="ARBA00046288"/>
    </source>
</evidence>
<evidence type="ECO:0000256" key="10">
    <source>
        <dbReference type="ARBA" id="ARBA00023180"/>
    </source>
</evidence>
<feature type="transmembrane region" description="Helical" evidence="12">
    <location>
        <begin position="295"/>
        <end position="317"/>
    </location>
</feature>
<dbReference type="AlphaFoldDB" id="A0A812BPN6"/>
<sequence length="329" mass="37475">MANIVTFVGCFLHLLLIFVFSTVLGEWNTKDYLKREHSLVKPYQSSGMNIPMWDIIGSTMVTNNYIRLTSDHQSKSGGIWNSQPVLVKNWELHVQFRVHGTGRTLYGDGFCIWYVKDRMQLGKVFGSRDLFSGLAIFLDTYSNHNGPHNHVHPYISAMVNNGSLSYDHDADGTHTELSGCEAQFRNKDYDTFISIRYHENTLKVFTDIDNKNNWKECFSVTGVHLPTGYYIGASAATGELADNHDVISIKLYELDVPGSVNPEDYKNIIPSAEHFAEPREHVDDAPPASWSVWKIMLVIILLIIVFVVAGIVGIYFYQKHQEGNRKRFY</sequence>
<evidence type="ECO:0000256" key="5">
    <source>
        <dbReference type="ARBA" id="ARBA00022734"/>
    </source>
</evidence>
<keyword evidence="3" id="KW-0479">Metal-binding</keyword>
<evidence type="ECO:0000313" key="15">
    <source>
        <dbReference type="EMBL" id="CAE1244903.1"/>
    </source>
</evidence>
<feature type="chain" id="PRO_5032494848" evidence="13">
    <location>
        <begin position="26"/>
        <end position="329"/>
    </location>
</feature>
<keyword evidence="9" id="KW-1015">Disulfide bond</keyword>
<comment type="caution">
    <text evidence="15">The sequence shown here is derived from an EMBL/GenBank/DDBJ whole genome shotgun (WGS) entry which is preliminary data.</text>
</comment>
<keyword evidence="5" id="KW-0430">Lectin</keyword>
<name>A0A812BPN6_ACAPH</name>
<dbReference type="PANTHER" id="PTHR12223">
    <property type="entry name" value="VESICULAR MANNOSE-BINDING LECTIN"/>
    <property type="match status" value="1"/>
</dbReference>
<dbReference type="SUPFAM" id="SSF49899">
    <property type="entry name" value="Concanavalin A-like lectins/glucanases"/>
    <property type="match status" value="1"/>
</dbReference>
<dbReference type="InterPro" id="IPR013320">
    <property type="entry name" value="ConA-like_dom_sf"/>
</dbReference>
<dbReference type="GO" id="GO:0005793">
    <property type="term" value="C:endoplasmic reticulum-Golgi intermediate compartment"/>
    <property type="evidence" value="ECO:0007669"/>
    <property type="project" value="TreeGrafter"/>
</dbReference>
<dbReference type="Pfam" id="PF03388">
    <property type="entry name" value="Lectin_leg-like"/>
    <property type="match status" value="1"/>
</dbReference>
<keyword evidence="2 12" id="KW-0812">Transmembrane</keyword>
<reference evidence="15" key="1">
    <citation type="submission" date="2021-01" db="EMBL/GenBank/DDBJ databases">
        <authorList>
            <person name="Li R."/>
            <person name="Bekaert M."/>
        </authorList>
    </citation>
    <scope>NUCLEOTIDE SEQUENCE</scope>
    <source>
        <strain evidence="15">Farmed</strain>
    </source>
</reference>
<evidence type="ECO:0000256" key="3">
    <source>
        <dbReference type="ARBA" id="ARBA00022723"/>
    </source>
</evidence>
<evidence type="ECO:0000256" key="2">
    <source>
        <dbReference type="ARBA" id="ARBA00022692"/>
    </source>
</evidence>
<evidence type="ECO:0000256" key="13">
    <source>
        <dbReference type="SAM" id="SignalP"/>
    </source>
</evidence>
<feature type="domain" description="L-type lectin-like" evidence="14">
    <location>
        <begin position="31"/>
        <end position="254"/>
    </location>
</feature>
<protein>
    <submittedName>
        <fullName evidence="15">LMAN2</fullName>
    </submittedName>
</protein>
<dbReference type="GO" id="GO:0006888">
    <property type="term" value="P:endoplasmic reticulum to Golgi vesicle-mediated transport"/>
    <property type="evidence" value="ECO:0007669"/>
    <property type="project" value="TreeGrafter"/>
</dbReference>
<evidence type="ECO:0000256" key="6">
    <source>
        <dbReference type="ARBA" id="ARBA00022989"/>
    </source>
</evidence>
<dbReference type="PANTHER" id="PTHR12223:SF45">
    <property type="entry name" value="RE50040P"/>
    <property type="match status" value="1"/>
</dbReference>
<evidence type="ECO:0000256" key="8">
    <source>
        <dbReference type="ARBA" id="ARBA00023136"/>
    </source>
</evidence>
<proteinExistence type="predicted"/>
<organism evidence="15 16">
    <name type="scientific">Acanthosepion pharaonis</name>
    <name type="common">Pharaoh cuttlefish</name>
    <name type="synonym">Sepia pharaonis</name>
    <dbReference type="NCBI Taxonomy" id="158019"/>
    <lineage>
        <taxon>Eukaryota</taxon>
        <taxon>Metazoa</taxon>
        <taxon>Spiralia</taxon>
        <taxon>Lophotrochozoa</taxon>
        <taxon>Mollusca</taxon>
        <taxon>Cephalopoda</taxon>
        <taxon>Coleoidea</taxon>
        <taxon>Decapodiformes</taxon>
        <taxon>Sepiida</taxon>
        <taxon>Sepiina</taxon>
        <taxon>Sepiidae</taxon>
        <taxon>Acanthosepion</taxon>
    </lineage>
</organism>
<evidence type="ECO:0000313" key="16">
    <source>
        <dbReference type="Proteomes" id="UP000597762"/>
    </source>
</evidence>
<dbReference type="EMBL" id="CAHIKZ030000914">
    <property type="protein sequence ID" value="CAE1244903.1"/>
    <property type="molecule type" value="Genomic_DNA"/>
</dbReference>
<dbReference type="InterPro" id="IPR051136">
    <property type="entry name" value="Intracellular_Lectin-GPT"/>
</dbReference>
<dbReference type="PROSITE" id="PS51328">
    <property type="entry name" value="L_LECTIN_LIKE"/>
    <property type="match status" value="1"/>
</dbReference>
<dbReference type="Proteomes" id="UP000597762">
    <property type="component" value="Unassembled WGS sequence"/>
</dbReference>
<accession>A0A812BPN6</accession>
<dbReference type="OrthoDB" id="270293at2759"/>
<dbReference type="Gene3D" id="2.60.120.200">
    <property type="match status" value="1"/>
</dbReference>
<dbReference type="GO" id="GO:0046872">
    <property type="term" value="F:metal ion binding"/>
    <property type="evidence" value="ECO:0007669"/>
    <property type="project" value="UniProtKB-KW"/>
</dbReference>
<evidence type="ECO:0000256" key="7">
    <source>
        <dbReference type="ARBA" id="ARBA00023034"/>
    </source>
</evidence>
<gene>
    <name evidence="15" type="ORF">SPHA_24520</name>
</gene>
<keyword evidence="7" id="KW-0333">Golgi apparatus</keyword>
<keyword evidence="4 13" id="KW-0732">Signal</keyword>
<dbReference type="GO" id="GO:0005789">
    <property type="term" value="C:endoplasmic reticulum membrane"/>
    <property type="evidence" value="ECO:0007669"/>
    <property type="project" value="TreeGrafter"/>
</dbReference>
<evidence type="ECO:0000256" key="12">
    <source>
        <dbReference type="SAM" id="Phobius"/>
    </source>
</evidence>
<evidence type="ECO:0000259" key="14">
    <source>
        <dbReference type="PROSITE" id="PS51328"/>
    </source>
</evidence>
<feature type="signal peptide" evidence="13">
    <location>
        <begin position="1"/>
        <end position="25"/>
    </location>
</feature>
<keyword evidence="8 12" id="KW-0472">Membrane</keyword>
<keyword evidence="6 12" id="KW-1133">Transmembrane helix</keyword>
<dbReference type="GO" id="GO:0000139">
    <property type="term" value="C:Golgi membrane"/>
    <property type="evidence" value="ECO:0007669"/>
    <property type="project" value="UniProtKB-SubCell"/>
</dbReference>
<dbReference type="GO" id="GO:0030134">
    <property type="term" value="C:COPII-coated ER to Golgi transport vesicle"/>
    <property type="evidence" value="ECO:0007669"/>
    <property type="project" value="TreeGrafter"/>
</dbReference>
<dbReference type="InterPro" id="IPR005052">
    <property type="entry name" value="Lectin_leg"/>
</dbReference>
<evidence type="ECO:0000256" key="4">
    <source>
        <dbReference type="ARBA" id="ARBA00022729"/>
    </source>
</evidence>
<evidence type="ECO:0000256" key="9">
    <source>
        <dbReference type="ARBA" id="ARBA00023157"/>
    </source>
</evidence>
<dbReference type="GO" id="GO:0005537">
    <property type="term" value="F:D-mannose binding"/>
    <property type="evidence" value="ECO:0007669"/>
    <property type="project" value="TreeGrafter"/>
</dbReference>
<dbReference type="FunFam" id="2.60.120.200:FF:000017">
    <property type="entry name" value="Vesicular integral-membrane protein VIP36"/>
    <property type="match status" value="1"/>
</dbReference>
<keyword evidence="10" id="KW-0325">Glycoprotein</keyword>